<comment type="caution">
    <text evidence="1">The sequence shown here is derived from an EMBL/GenBank/DDBJ whole genome shotgun (WGS) entry which is preliminary data.</text>
</comment>
<dbReference type="EMBL" id="CAJVPU010013758">
    <property type="protein sequence ID" value="CAG8634946.1"/>
    <property type="molecule type" value="Genomic_DNA"/>
</dbReference>
<gene>
    <name evidence="1" type="ORF">DHETER_LOCUS8563</name>
</gene>
<sequence>KNNKNDSNSNDEIQESRTRDQEFQELMQSLISKRRLDSSLFISTELKLQYFQNRKKWFNEIKTDAIESANNALHVACEEVITKKNEILEVEFDCLWSKVREASQASAEFIYNRTPKEHANLIKIIGKIILTLYEYNITLNIGDDGDLNTNKTLCEEKIPIMNFYTKSIYTAAAQMQNPDIISPTDNDLYIMQSEICVDHLLDNHNNCWAEICWKVQNFELFLANSNLIGYTES</sequence>
<reference evidence="1" key="1">
    <citation type="submission" date="2021-06" db="EMBL/GenBank/DDBJ databases">
        <authorList>
            <person name="Kallberg Y."/>
            <person name="Tangrot J."/>
            <person name="Rosling A."/>
        </authorList>
    </citation>
    <scope>NUCLEOTIDE SEQUENCE</scope>
    <source>
        <strain evidence="1">IL203A</strain>
    </source>
</reference>
<evidence type="ECO:0000313" key="2">
    <source>
        <dbReference type="Proteomes" id="UP000789702"/>
    </source>
</evidence>
<feature type="non-terminal residue" evidence="1">
    <location>
        <position position="1"/>
    </location>
</feature>
<accession>A0ACA9NAS3</accession>
<keyword evidence="2" id="KW-1185">Reference proteome</keyword>
<proteinExistence type="predicted"/>
<dbReference type="Proteomes" id="UP000789702">
    <property type="component" value="Unassembled WGS sequence"/>
</dbReference>
<evidence type="ECO:0000313" key="1">
    <source>
        <dbReference type="EMBL" id="CAG8634946.1"/>
    </source>
</evidence>
<organism evidence="1 2">
    <name type="scientific">Dentiscutata heterogama</name>
    <dbReference type="NCBI Taxonomy" id="1316150"/>
    <lineage>
        <taxon>Eukaryota</taxon>
        <taxon>Fungi</taxon>
        <taxon>Fungi incertae sedis</taxon>
        <taxon>Mucoromycota</taxon>
        <taxon>Glomeromycotina</taxon>
        <taxon>Glomeromycetes</taxon>
        <taxon>Diversisporales</taxon>
        <taxon>Gigasporaceae</taxon>
        <taxon>Dentiscutata</taxon>
    </lineage>
</organism>
<name>A0ACA9NAS3_9GLOM</name>
<protein>
    <submittedName>
        <fullName evidence="1">16046_t:CDS:1</fullName>
    </submittedName>
</protein>